<dbReference type="Proteomes" id="UP001649230">
    <property type="component" value="Chromosome"/>
</dbReference>
<evidence type="ECO:0000256" key="2">
    <source>
        <dbReference type="ARBA" id="ARBA00022692"/>
    </source>
</evidence>
<feature type="domain" description="ABC transporter" evidence="8">
    <location>
        <begin position="352"/>
        <end position="587"/>
    </location>
</feature>
<sequence>MQPDLGNLLEDEGLTNKKPLAILTAMYKGNYSKIALSGFFFLIKHSPTWVLPIITAKIINFASEPQKHELKELWVSMIVLAVILVQNVPTHSLYVSYMSKAIRQVEASLRSTLIRKLQRLSMSYHGELQTGKLQAKVLRDVEAIEFLSKQIMVSVVPAIVTVIVTIIITLCYSLTVSAFFALTIPASFFIVSIFRRKMGATNREFRKEIEDMSGKVSEMMEMIPVTRAHGLEKVEIRKIDSTLQNLRGKGYKLDILEAFFGSSNWVTIQIFQVGCLLFTGYLAYKGQIPVGYIVMFQGFFNMIMMGVTGILNVYPNIAKGLESIYSVTEIVFSKDTEEYVGTKKLDQVRGEVSFKQVQFQYRESNKHVLNNLTLDVRPGECIAFIGESGAGKSTILNLLIGFYKPTSGSILIDGVPMEELDIRRYRKSLAVVLQNNILFSGTIRENIAYGLKGITDEQIWEVIDMTNLREVVEGLPEGIDTRIGEHGGKLSGGQRQRIAIARALIRDPRIIILDEATSALDNKSEHHVQNAMKRLIQGRTTFIVAHRLSTIRDADRIVVMSKGQISEMGSYEELMARRGEFYRMKALQA</sequence>
<dbReference type="Pfam" id="PF00664">
    <property type="entry name" value="ABC_membrane"/>
    <property type="match status" value="1"/>
</dbReference>
<feature type="transmembrane region" description="Helical" evidence="7">
    <location>
        <begin position="176"/>
        <end position="194"/>
    </location>
</feature>
<feature type="transmembrane region" description="Helical" evidence="7">
    <location>
        <begin position="73"/>
        <end position="94"/>
    </location>
</feature>
<evidence type="ECO:0000259" key="9">
    <source>
        <dbReference type="PROSITE" id="PS50929"/>
    </source>
</evidence>
<proteinExistence type="predicted"/>
<dbReference type="Pfam" id="PF00005">
    <property type="entry name" value="ABC_tran"/>
    <property type="match status" value="1"/>
</dbReference>
<organism evidence="10 11">
    <name type="scientific">Paenibacillus hexagrammi</name>
    <dbReference type="NCBI Taxonomy" id="2908839"/>
    <lineage>
        <taxon>Bacteria</taxon>
        <taxon>Bacillati</taxon>
        <taxon>Bacillota</taxon>
        <taxon>Bacilli</taxon>
        <taxon>Bacillales</taxon>
        <taxon>Paenibacillaceae</taxon>
        <taxon>Paenibacillus</taxon>
    </lineage>
</organism>
<evidence type="ECO:0000259" key="8">
    <source>
        <dbReference type="PROSITE" id="PS50893"/>
    </source>
</evidence>
<keyword evidence="6 7" id="KW-0472">Membrane</keyword>
<dbReference type="PROSITE" id="PS50929">
    <property type="entry name" value="ABC_TM1F"/>
    <property type="match status" value="1"/>
</dbReference>
<keyword evidence="3" id="KW-0547">Nucleotide-binding</keyword>
<dbReference type="InterPro" id="IPR039421">
    <property type="entry name" value="Type_1_exporter"/>
</dbReference>
<dbReference type="GO" id="GO:0005524">
    <property type="term" value="F:ATP binding"/>
    <property type="evidence" value="ECO:0007669"/>
    <property type="project" value="UniProtKB-KW"/>
</dbReference>
<dbReference type="InterPro" id="IPR003439">
    <property type="entry name" value="ABC_transporter-like_ATP-bd"/>
</dbReference>
<dbReference type="PANTHER" id="PTHR43394">
    <property type="entry name" value="ATP-DEPENDENT PERMEASE MDL1, MITOCHONDRIAL"/>
    <property type="match status" value="1"/>
</dbReference>
<evidence type="ECO:0000256" key="4">
    <source>
        <dbReference type="ARBA" id="ARBA00022840"/>
    </source>
</evidence>
<dbReference type="PROSITE" id="PS50893">
    <property type="entry name" value="ABC_TRANSPORTER_2"/>
    <property type="match status" value="1"/>
</dbReference>
<feature type="transmembrane region" description="Helical" evidence="7">
    <location>
        <begin position="290"/>
        <end position="314"/>
    </location>
</feature>
<name>A0ABY3SD29_9BACL</name>
<keyword evidence="4 10" id="KW-0067">ATP-binding</keyword>
<dbReference type="EMBL" id="CP090978">
    <property type="protein sequence ID" value="UJF31893.1"/>
    <property type="molecule type" value="Genomic_DNA"/>
</dbReference>
<dbReference type="SMART" id="SM00382">
    <property type="entry name" value="AAA"/>
    <property type="match status" value="1"/>
</dbReference>
<evidence type="ECO:0000313" key="11">
    <source>
        <dbReference type="Proteomes" id="UP001649230"/>
    </source>
</evidence>
<protein>
    <submittedName>
        <fullName evidence="10">ABC transporter ATP-binding protein/permease</fullName>
    </submittedName>
</protein>
<accession>A0ABY3SD29</accession>
<dbReference type="InterPro" id="IPR017871">
    <property type="entry name" value="ABC_transporter-like_CS"/>
</dbReference>
<reference evidence="10 11" key="1">
    <citation type="journal article" date="2024" name="Int. J. Syst. Evol. Microbiol.">
        <title>Paenibacillus hexagrammi sp. nov., a novel bacterium isolated from the gut content of Hexagrammos agrammus.</title>
        <authorList>
            <person name="Jung H.K."/>
            <person name="Kim D.G."/>
            <person name="Zin H."/>
            <person name="Park J."/>
            <person name="Jung H."/>
            <person name="Kim Y.O."/>
            <person name="Kong H.J."/>
            <person name="Kim J.W."/>
            <person name="Kim Y.S."/>
        </authorList>
    </citation>
    <scope>NUCLEOTIDE SEQUENCE [LARGE SCALE GENOMIC DNA]</scope>
    <source>
        <strain evidence="10 11">YPD9-1</strain>
    </source>
</reference>
<dbReference type="PANTHER" id="PTHR43394:SF1">
    <property type="entry name" value="ATP-BINDING CASSETTE SUB-FAMILY B MEMBER 10, MITOCHONDRIAL"/>
    <property type="match status" value="1"/>
</dbReference>
<comment type="subcellular location">
    <subcellularLocation>
        <location evidence="1">Cell membrane</location>
        <topology evidence="1">Multi-pass membrane protein</topology>
    </subcellularLocation>
</comment>
<evidence type="ECO:0000256" key="1">
    <source>
        <dbReference type="ARBA" id="ARBA00004651"/>
    </source>
</evidence>
<keyword evidence="11" id="KW-1185">Reference proteome</keyword>
<feature type="transmembrane region" description="Helical" evidence="7">
    <location>
        <begin position="151"/>
        <end position="170"/>
    </location>
</feature>
<evidence type="ECO:0000256" key="5">
    <source>
        <dbReference type="ARBA" id="ARBA00022989"/>
    </source>
</evidence>
<dbReference type="SUPFAM" id="SSF52540">
    <property type="entry name" value="P-loop containing nucleoside triphosphate hydrolases"/>
    <property type="match status" value="1"/>
</dbReference>
<dbReference type="RefSeq" id="WP_235118238.1">
    <property type="nucleotide sequence ID" value="NZ_CP090978.1"/>
</dbReference>
<gene>
    <name evidence="10" type="ORF">L0M14_19320</name>
</gene>
<dbReference type="CDD" id="cd07346">
    <property type="entry name" value="ABC_6TM_exporters"/>
    <property type="match status" value="1"/>
</dbReference>
<dbReference type="PROSITE" id="PS00211">
    <property type="entry name" value="ABC_TRANSPORTER_1"/>
    <property type="match status" value="1"/>
</dbReference>
<evidence type="ECO:0000256" key="3">
    <source>
        <dbReference type="ARBA" id="ARBA00022741"/>
    </source>
</evidence>
<evidence type="ECO:0000256" key="7">
    <source>
        <dbReference type="SAM" id="Phobius"/>
    </source>
</evidence>
<evidence type="ECO:0000313" key="10">
    <source>
        <dbReference type="EMBL" id="UJF31893.1"/>
    </source>
</evidence>
<feature type="domain" description="ABC transmembrane type-1" evidence="9">
    <location>
        <begin position="50"/>
        <end position="319"/>
    </location>
</feature>
<feature type="transmembrane region" description="Helical" evidence="7">
    <location>
        <begin position="265"/>
        <end position="284"/>
    </location>
</feature>
<evidence type="ECO:0000256" key="6">
    <source>
        <dbReference type="ARBA" id="ARBA00023136"/>
    </source>
</evidence>
<dbReference type="InterPro" id="IPR036640">
    <property type="entry name" value="ABC1_TM_sf"/>
</dbReference>
<dbReference type="InterPro" id="IPR027417">
    <property type="entry name" value="P-loop_NTPase"/>
</dbReference>
<dbReference type="SUPFAM" id="SSF90123">
    <property type="entry name" value="ABC transporter transmembrane region"/>
    <property type="match status" value="1"/>
</dbReference>
<dbReference type="Gene3D" id="3.40.50.300">
    <property type="entry name" value="P-loop containing nucleotide triphosphate hydrolases"/>
    <property type="match status" value="1"/>
</dbReference>
<keyword evidence="2 7" id="KW-0812">Transmembrane</keyword>
<dbReference type="InterPro" id="IPR003593">
    <property type="entry name" value="AAA+_ATPase"/>
</dbReference>
<keyword evidence="5 7" id="KW-1133">Transmembrane helix</keyword>
<dbReference type="InterPro" id="IPR011527">
    <property type="entry name" value="ABC1_TM_dom"/>
</dbReference>
<dbReference type="Gene3D" id="1.20.1560.10">
    <property type="entry name" value="ABC transporter type 1, transmembrane domain"/>
    <property type="match status" value="1"/>
</dbReference>